<proteinExistence type="predicted"/>
<dbReference type="AlphaFoldDB" id="A0A919UNY4"/>
<dbReference type="RefSeq" id="WP_204041768.1">
    <property type="nucleotide sequence ID" value="NZ_BOOA01000024.1"/>
</dbReference>
<gene>
    <name evidence="1" type="ORF">Aph01nite_33470</name>
</gene>
<evidence type="ECO:0008006" key="3">
    <source>
        <dbReference type="Google" id="ProtNLM"/>
    </source>
</evidence>
<protein>
    <recommendedName>
        <fullName evidence="3">Carboxypeptidase regulatory-like domain-containing protein</fullName>
    </recommendedName>
</protein>
<evidence type="ECO:0000313" key="1">
    <source>
        <dbReference type="EMBL" id="GIH25037.1"/>
    </source>
</evidence>
<comment type="caution">
    <text evidence="1">The sequence shown here is derived from an EMBL/GenBank/DDBJ whole genome shotgun (WGS) entry which is preliminary data.</text>
</comment>
<name>A0A919UNY4_9ACTN</name>
<dbReference type="EMBL" id="BOOA01000024">
    <property type="protein sequence ID" value="GIH25037.1"/>
    <property type="molecule type" value="Genomic_DNA"/>
</dbReference>
<reference evidence="1" key="1">
    <citation type="submission" date="2021-01" db="EMBL/GenBank/DDBJ databases">
        <title>Whole genome shotgun sequence of Acrocarpospora phusangensis NBRC 108782.</title>
        <authorList>
            <person name="Komaki H."/>
            <person name="Tamura T."/>
        </authorList>
    </citation>
    <scope>NUCLEOTIDE SEQUENCE</scope>
    <source>
        <strain evidence="1">NBRC 108782</strain>
    </source>
</reference>
<organism evidence="1 2">
    <name type="scientific">Acrocarpospora phusangensis</name>
    <dbReference type="NCBI Taxonomy" id="1070424"/>
    <lineage>
        <taxon>Bacteria</taxon>
        <taxon>Bacillati</taxon>
        <taxon>Actinomycetota</taxon>
        <taxon>Actinomycetes</taxon>
        <taxon>Streptosporangiales</taxon>
        <taxon>Streptosporangiaceae</taxon>
        <taxon>Acrocarpospora</taxon>
    </lineage>
</organism>
<evidence type="ECO:0000313" key="2">
    <source>
        <dbReference type="Proteomes" id="UP000640052"/>
    </source>
</evidence>
<sequence length="149" mass="16074">MDEYTGPEEELRGAAERFDPVPLTLFDHAMYAFAVRALDAELAQLTFDSLWESSAALVRGPAGPRALTFESGAVTVEMEVSDTGTASRLVGRLLPPGPADVGVQRRDEQTTLRTDESGRFAVDLAGHGPFRLRVTPADGTSVVTAWVRL</sequence>
<dbReference type="Proteomes" id="UP000640052">
    <property type="component" value="Unassembled WGS sequence"/>
</dbReference>
<accession>A0A919UNY4</accession>
<keyword evidence="2" id="KW-1185">Reference proteome</keyword>